<feature type="transmembrane region" description="Helical" evidence="5">
    <location>
        <begin position="121"/>
        <end position="142"/>
    </location>
</feature>
<feature type="transmembrane region" description="Helical" evidence="5">
    <location>
        <begin position="343"/>
        <end position="362"/>
    </location>
</feature>
<dbReference type="EMBL" id="LR877148">
    <property type="protein sequence ID" value="CAD2215198.1"/>
    <property type="molecule type" value="Genomic_DNA"/>
</dbReference>
<feature type="transmembrane region" description="Helical" evidence="5">
    <location>
        <begin position="409"/>
        <end position="430"/>
    </location>
</feature>
<feature type="transmembrane region" description="Helical" evidence="5">
    <location>
        <begin position="368"/>
        <end position="388"/>
    </location>
</feature>
<feature type="transmembrane region" description="Helical" evidence="5">
    <location>
        <begin position="148"/>
        <end position="172"/>
    </location>
</feature>
<feature type="transmembrane region" description="Helical" evidence="5">
    <location>
        <begin position="276"/>
        <end position="301"/>
    </location>
</feature>
<accession>A0A7G2C5X6</accession>
<dbReference type="PANTHER" id="PTHR10924">
    <property type="entry name" value="MAJOR FACILITATOR SUPERFAMILY PROTEIN-RELATED"/>
    <property type="match status" value="1"/>
</dbReference>
<feature type="transmembrane region" description="Helical" evidence="5">
    <location>
        <begin position="184"/>
        <end position="203"/>
    </location>
</feature>
<dbReference type="Gene3D" id="1.20.1250.20">
    <property type="entry name" value="MFS general substrate transporter like domains"/>
    <property type="match status" value="2"/>
</dbReference>
<evidence type="ECO:0000256" key="5">
    <source>
        <dbReference type="SAM" id="Phobius"/>
    </source>
</evidence>
<feature type="transmembrane region" description="Helical" evidence="5">
    <location>
        <begin position="86"/>
        <end position="109"/>
    </location>
</feature>
<dbReference type="InterPro" id="IPR036259">
    <property type="entry name" value="MFS_trans_sf"/>
</dbReference>
<name>A0A7G2C5X6_9TRYP</name>
<dbReference type="InterPro" id="IPR011701">
    <property type="entry name" value="MFS"/>
</dbReference>
<feature type="transmembrane region" description="Helical" evidence="5">
    <location>
        <begin position="54"/>
        <end position="74"/>
    </location>
</feature>
<comment type="subcellular location">
    <subcellularLocation>
        <location evidence="1">Membrane</location>
        <topology evidence="1">Multi-pass membrane protein</topology>
    </subcellularLocation>
</comment>
<evidence type="ECO:0000256" key="2">
    <source>
        <dbReference type="ARBA" id="ARBA00022692"/>
    </source>
</evidence>
<dbReference type="GO" id="GO:0016020">
    <property type="term" value="C:membrane"/>
    <property type="evidence" value="ECO:0007669"/>
    <property type="project" value="UniProtKB-SubCell"/>
</dbReference>
<dbReference type="OrthoDB" id="422206at2759"/>
<dbReference type="PANTHER" id="PTHR10924:SF6">
    <property type="entry name" value="SOLUTE CARRIER FAMILY 49 MEMBER A3"/>
    <property type="match status" value="1"/>
</dbReference>
<evidence type="ECO:0000313" key="7">
    <source>
        <dbReference type="EMBL" id="CAD2215198.1"/>
    </source>
</evidence>
<feature type="transmembrane region" description="Helical" evidence="5">
    <location>
        <begin position="313"/>
        <end position="331"/>
    </location>
</feature>
<evidence type="ECO:0000256" key="4">
    <source>
        <dbReference type="ARBA" id="ARBA00023136"/>
    </source>
</evidence>
<dbReference type="Proteomes" id="UP000515908">
    <property type="component" value="Chromosome 04"/>
</dbReference>
<feature type="transmembrane region" description="Helical" evidence="5">
    <location>
        <begin position="442"/>
        <end position="460"/>
    </location>
</feature>
<evidence type="ECO:0000313" key="8">
    <source>
        <dbReference type="Proteomes" id="UP000515908"/>
    </source>
</evidence>
<evidence type="ECO:0000259" key="6">
    <source>
        <dbReference type="PROSITE" id="PS50850"/>
    </source>
</evidence>
<dbReference type="SUPFAM" id="SSF103473">
    <property type="entry name" value="MFS general substrate transporter"/>
    <property type="match status" value="1"/>
</dbReference>
<dbReference type="AlphaFoldDB" id="A0A7G2C5X6"/>
<sequence length="492" mass="53666">MENFTETTESSREKHQTPMLADEVYNEASSGEHDETIDESTLVKLHQEVRTSRLRIVVLTVFAGLNFVTQVQYVTFSTIVRETQGFYHISALTVNVLCLIIPLVFAIGAYPGCLVYNKIGLWNGFLLGFSVNSFAGVLKFISVVKPHVAFLVVAQVCVGIGQLFSLGLASLVSSVWFPVHERSLATSFGALFGFVGMAVGMFYSPFMVDAADDVAGWVTLWVTQFGFSGLFLAFHGFSKLFIPERPKYPPALTATTELDTVPLPTVFKAVLKNKKFIYVTLVFGVISGFLTAVAAMLIQLLEPFGIPETTSGILAFSGITGGSFFCIVLGLVNDRLHAYKKTFIILGCIIVVLLALTTAFASEPLSQHFPIASYILIPLLECAVIPMVPNAVEFAAEITYPAPEHVSGTLILVSMCVFSIIGMIVFSIVLGDHPGKEQTFGIALALTITCLICTILFFFLDNDLRRQKLEAENANKHQTPCDTSETNDVAES</sequence>
<reference evidence="7 8" key="1">
    <citation type="submission" date="2020-08" db="EMBL/GenBank/DDBJ databases">
        <authorList>
            <person name="Newling K."/>
            <person name="Davey J."/>
            <person name="Forrester S."/>
        </authorList>
    </citation>
    <scope>NUCLEOTIDE SEQUENCE [LARGE SCALE GENOMIC DNA]</scope>
    <source>
        <strain evidence="8">Crithidia deanei Carvalho (ATCC PRA-265)</strain>
    </source>
</reference>
<keyword evidence="4 5" id="KW-0472">Membrane</keyword>
<feature type="domain" description="Major facilitator superfamily (MFS) profile" evidence="6">
    <location>
        <begin position="56"/>
        <end position="465"/>
    </location>
</feature>
<organism evidence="7 8">
    <name type="scientific">Angomonas deanei</name>
    <dbReference type="NCBI Taxonomy" id="59799"/>
    <lineage>
        <taxon>Eukaryota</taxon>
        <taxon>Discoba</taxon>
        <taxon>Euglenozoa</taxon>
        <taxon>Kinetoplastea</taxon>
        <taxon>Metakinetoplastina</taxon>
        <taxon>Trypanosomatida</taxon>
        <taxon>Trypanosomatidae</taxon>
        <taxon>Strigomonadinae</taxon>
        <taxon>Angomonas</taxon>
    </lineage>
</organism>
<dbReference type="PROSITE" id="PS50850">
    <property type="entry name" value="MFS"/>
    <property type="match status" value="1"/>
</dbReference>
<dbReference type="InterPro" id="IPR020846">
    <property type="entry name" value="MFS_dom"/>
</dbReference>
<protein>
    <submittedName>
        <fullName evidence="7">Major Facilitator Superfamily, putative</fullName>
    </submittedName>
</protein>
<dbReference type="Pfam" id="PF07690">
    <property type="entry name" value="MFS_1"/>
    <property type="match status" value="1"/>
</dbReference>
<dbReference type="GO" id="GO:0022857">
    <property type="term" value="F:transmembrane transporter activity"/>
    <property type="evidence" value="ECO:0007669"/>
    <property type="project" value="InterPro"/>
</dbReference>
<dbReference type="InterPro" id="IPR049680">
    <property type="entry name" value="FLVCR1-2_SLC49-like"/>
</dbReference>
<keyword evidence="3 5" id="KW-1133">Transmembrane helix</keyword>
<gene>
    <name evidence="7" type="ORF">ADEAN_000265300</name>
</gene>
<evidence type="ECO:0000256" key="3">
    <source>
        <dbReference type="ARBA" id="ARBA00022989"/>
    </source>
</evidence>
<evidence type="ECO:0000256" key="1">
    <source>
        <dbReference type="ARBA" id="ARBA00004141"/>
    </source>
</evidence>
<feature type="transmembrane region" description="Helical" evidence="5">
    <location>
        <begin position="215"/>
        <end position="237"/>
    </location>
</feature>
<keyword evidence="2 5" id="KW-0812">Transmembrane</keyword>
<dbReference type="VEuPathDB" id="TriTrypDB:ADEAN_000265300"/>
<proteinExistence type="predicted"/>
<keyword evidence="8" id="KW-1185">Reference proteome</keyword>